<evidence type="ECO:0000256" key="1">
    <source>
        <dbReference type="SAM" id="Phobius"/>
    </source>
</evidence>
<gene>
    <name evidence="2" type="ordered locus">Igag_0516</name>
</gene>
<dbReference type="BioCyc" id="IAGG583356:GHAH-518-MONOMER"/>
<keyword evidence="1" id="KW-1133">Transmembrane helix</keyword>
<evidence type="ECO:0000313" key="3">
    <source>
        <dbReference type="Proteomes" id="UP000001304"/>
    </source>
</evidence>
<keyword evidence="3" id="KW-1185">Reference proteome</keyword>
<dbReference type="InterPro" id="IPR011044">
    <property type="entry name" value="Quino_amine_DH_bsu"/>
</dbReference>
<keyword evidence="1" id="KW-0472">Membrane</keyword>
<proteinExistence type="predicted"/>
<reference evidence="2 3" key="1">
    <citation type="journal article" date="2010" name="Stand. Genomic Sci.">
        <title>Complete genome sequence of Ignisphaera aggregans type strain (AQ1.S1).</title>
        <authorList>
            <person name="Goker M."/>
            <person name="Held B."/>
            <person name="Lapidus A."/>
            <person name="Nolan M."/>
            <person name="Spring S."/>
            <person name="Yasawong M."/>
            <person name="Lucas S."/>
            <person name="Glavina Del Rio T."/>
            <person name="Tice H."/>
            <person name="Cheng J.F."/>
            <person name="Goodwin L."/>
            <person name="Tapia R."/>
            <person name="Pitluck S."/>
            <person name="Liolios K."/>
            <person name="Ivanova N."/>
            <person name="Mavromatis K."/>
            <person name="Mikhailova N."/>
            <person name="Pati A."/>
            <person name="Chen A."/>
            <person name="Palaniappan K."/>
            <person name="Brambilla E."/>
            <person name="Land M."/>
            <person name="Hauser L."/>
            <person name="Chang Y.J."/>
            <person name="Jeffries C.D."/>
            <person name="Brettin T."/>
            <person name="Detter J.C."/>
            <person name="Han C."/>
            <person name="Rohde M."/>
            <person name="Sikorski J."/>
            <person name="Woyke T."/>
            <person name="Bristow J."/>
            <person name="Eisen J.A."/>
            <person name="Markowitz V."/>
            <person name="Hugenholtz P."/>
            <person name="Kyrpides N.C."/>
            <person name="Klenk H.P."/>
        </authorList>
    </citation>
    <scope>NUCLEOTIDE SEQUENCE [LARGE SCALE GENOMIC DNA]</scope>
    <source>
        <strain evidence="3">DSM 17230 / JCM 13409 / AQ1.S1</strain>
    </source>
</reference>
<accession>E0SS02</accession>
<dbReference type="STRING" id="583356.Igag_0516"/>
<dbReference type="Proteomes" id="UP000001304">
    <property type="component" value="Chromosome"/>
</dbReference>
<feature type="transmembrane region" description="Helical" evidence="1">
    <location>
        <begin position="357"/>
        <end position="374"/>
    </location>
</feature>
<sequence length="382" mass="43048">MYRSLLIPIIVISLALLANIDMIYAENSFSVRWIRYIAVPPLNSLLSICIFSNYVVAIGYVNVKTYHIPTFYPAPDNPYIVFINRYTGRVEKTWIDTSLEGEFIDCVALGDKLYVIGGVGLYVFDKNLNIVKKADVKGLKIFSDGEYIYIDTHSHIEKRSPDLELLNAIHEYDIQGFLSCILETSINSAVGDIWIISVCPGLNITSIAILDRDFSVKKIITYRGDDEYILDAVSSMCFDSNGYAYISGIRSRGSSIMKFDMFGNPVAIHRSSDYSFDFLSLLCDSDRIYGFSGSYITIMDKNLSIIGSITLQNSIVVPRVVADEYTVYVAGDSERRWIVYALNIPYKDKGVIPTQPTVFIAITISILVPVYLAIRQRIRSYP</sequence>
<organism evidence="2 3">
    <name type="scientific">Ignisphaera aggregans (strain DSM 17230 / JCM 13409 / AQ1.S1)</name>
    <dbReference type="NCBI Taxonomy" id="583356"/>
    <lineage>
        <taxon>Archaea</taxon>
        <taxon>Thermoproteota</taxon>
        <taxon>Thermoprotei</taxon>
        <taxon>Desulfurococcales</taxon>
        <taxon>Desulfurococcaceae</taxon>
        <taxon>Ignisphaera</taxon>
    </lineage>
</organism>
<dbReference type="HOGENOM" id="CLU_722812_0_0_2"/>
<dbReference type="EMBL" id="CP002098">
    <property type="protein sequence ID" value="ADM27352.1"/>
    <property type="molecule type" value="Genomic_DNA"/>
</dbReference>
<dbReference type="AlphaFoldDB" id="E0SS02"/>
<name>E0SS02_IGNAA</name>
<evidence type="ECO:0000313" key="2">
    <source>
        <dbReference type="EMBL" id="ADM27352.1"/>
    </source>
</evidence>
<protein>
    <submittedName>
        <fullName evidence="2">Uncharacterized protein</fullName>
    </submittedName>
</protein>
<keyword evidence="1" id="KW-0812">Transmembrane</keyword>
<dbReference type="SUPFAM" id="SSF50969">
    <property type="entry name" value="YVTN repeat-like/Quinoprotein amine dehydrogenase"/>
    <property type="match status" value="1"/>
</dbReference>
<dbReference type="KEGG" id="iag:Igag_0516"/>